<keyword evidence="2" id="KW-1185">Reference proteome</keyword>
<dbReference type="AlphaFoldDB" id="A0A5B7FSJ8"/>
<dbReference type="EMBL" id="VSRR010008043">
    <property type="protein sequence ID" value="MPC47993.1"/>
    <property type="molecule type" value="Genomic_DNA"/>
</dbReference>
<gene>
    <name evidence="1" type="ORF">E2C01_041756</name>
</gene>
<name>A0A5B7FSJ8_PORTR</name>
<sequence length="70" mass="7747">MASEPVAALHQVKCSHMKPAGWFSWSQPYVNSLKRESYLWLAGYKGASLPGVLQWLGCSLMEDSNSTSNN</sequence>
<proteinExistence type="predicted"/>
<reference evidence="1 2" key="1">
    <citation type="submission" date="2019-05" db="EMBL/GenBank/DDBJ databases">
        <title>Another draft genome of Portunus trituberculatus and its Hox gene families provides insights of decapod evolution.</title>
        <authorList>
            <person name="Jeong J.-H."/>
            <person name="Song I."/>
            <person name="Kim S."/>
            <person name="Choi T."/>
            <person name="Kim D."/>
            <person name="Ryu S."/>
            <person name="Kim W."/>
        </authorList>
    </citation>
    <scope>NUCLEOTIDE SEQUENCE [LARGE SCALE GENOMIC DNA]</scope>
    <source>
        <tissue evidence="1">Muscle</tissue>
    </source>
</reference>
<evidence type="ECO:0000313" key="1">
    <source>
        <dbReference type="EMBL" id="MPC47993.1"/>
    </source>
</evidence>
<evidence type="ECO:0000313" key="2">
    <source>
        <dbReference type="Proteomes" id="UP000324222"/>
    </source>
</evidence>
<organism evidence="1 2">
    <name type="scientific">Portunus trituberculatus</name>
    <name type="common">Swimming crab</name>
    <name type="synonym">Neptunus trituberculatus</name>
    <dbReference type="NCBI Taxonomy" id="210409"/>
    <lineage>
        <taxon>Eukaryota</taxon>
        <taxon>Metazoa</taxon>
        <taxon>Ecdysozoa</taxon>
        <taxon>Arthropoda</taxon>
        <taxon>Crustacea</taxon>
        <taxon>Multicrustacea</taxon>
        <taxon>Malacostraca</taxon>
        <taxon>Eumalacostraca</taxon>
        <taxon>Eucarida</taxon>
        <taxon>Decapoda</taxon>
        <taxon>Pleocyemata</taxon>
        <taxon>Brachyura</taxon>
        <taxon>Eubrachyura</taxon>
        <taxon>Portunoidea</taxon>
        <taxon>Portunidae</taxon>
        <taxon>Portuninae</taxon>
        <taxon>Portunus</taxon>
    </lineage>
</organism>
<protein>
    <submittedName>
        <fullName evidence="1">Uncharacterized protein</fullName>
    </submittedName>
</protein>
<dbReference type="Proteomes" id="UP000324222">
    <property type="component" value="Unassembled WGS sequence"/>
</dbReference>
<comment type="caution">
    <text evidence="1">The sequence shown here is derived from an EMBL/GenBank/DDBJ whole genome shotgun (WGS) entry which is preliminary data.</text>
</comment>
<accession>A0A5B7FSJ8</accession>